<dbReference type="Gene3D" id="1.10.10.10">
    <property type="entry name" value="Winged helix-like DNA-binding domain superfamily/Winged helix DNA-binding domain"/>
    <property type="match status" value="2"/>
</dbReference>
<comment type="subcellular location">
    <subcellularLocation>
        <location evidence="5">Cytoplasm</location>
    </subcellularLocation>
    <text evidence="5">Associated with two foci at the outer edges of the nucleoid region in young cells, and at four foci within both cell halves in older cells.</text>
</comment>
<evidence type="ECO:0000256" key="4">
    <source>
        <dbReference type="ARBA" id="ARBA00023306"/>
    </source>
</evidence>
<dbReference type="InterPro" id="IPR036390">
    <property type="entry name" value="WH_DNA-bd_sf"/>
</dbReference>
<organism evidence="6 7">
    <name type="scientific">Sulfoacidibacillus ferrooxidans</name>
    <dbReference type="NCBI Taxonomy" id="2005001"/>
    <lineage>
        <taxon>Bacteria</taxon>
        <taxon>Bacillati</taxon>
        <taxon>Bacillota</taxon>
        <taxon>Bacilli</taxon>
        <taxon>Bacillales</taxon>
        <taxon>Alicyclobacillaceae</taxon>
        <taxon>Sulfoacidibacillus</taxon>
    </lineage>
</organism>
<name>A0A9X1VB74_9BACL</name>
<dbReference type="InterPro" id="IPR036388">
    <property type="entry name" value="WH-like_DNA-bd_sf"/>
</dbReference>
<accession>A0A9X1VB74</accession>
<keyword evidence="4 5" id="KW-0131">Cell cycle</keyword>
<evidence type="ECO:0000313" key="7">
    <source>
        <dbReference type="Proteomes" id="UP001139263"/>
    </source>
</evidence>
<evidence type="ECO:0000313" key="6">
    <source>
        <dbReference type="EMBL" id="MCI0184085.1"/>
    </source>
</evidence>
<comment type="function">
    <text evidence="5">Participates in chromosomal partition during cell division. May act via the formation of a condensin-like complex containing Smc and ScpA that pull DNA away from mid-cell into both cell halves.</text>
</comment>
<keyword evidence="7" id="KW-1185">Reference proteome</keyword>
<dbReference type="Proteomes" id="UP001139263">
    <property type="component" value="Unassembled WGS sequence"/>
</dbReference>
<dbReference type="GO" id="GO:0005737">
    <property type="term" value="C:cytoplasm"/>
    <property type="evidence" value="ECO:0007669"/>
    <property type="project" value="UniProtKB-SubCell"/>
</dbReference>
<comment type="subunit">
    <text evidence="5">Homodimer. Homodimerization may be required to stabilize the binding of ScpA to the Smc head domains. Component of a cohesin-like complex composed of ScpA, ScpB and the Smc homodimer, in which ScpA and ScpB bind to the head domain of Smc. The presence of the three proteins is required for the association of the complex with DNA.</text>
</comment>
<gene>
    <name evidence="5 6" type="primary">scpB</name>
    <name evidence="6" type="ORF">MM817_02380</name>
</gene>
<dbReference type="EMBL" id="JALBUF010000008">
    <property type="protein sequence ID" value="MCI0184085.1"/>
    <property type="molecule type" value="Genomic_DNA"/>
</dbReference>
<dbReference type="GO" id="GO:0051304">
    <property type="term" value="P:chromosome separation"/>
    <property type="evidence" value="ECO:0007669"/>
    <property type="project" value="InterPro"/>
</dbReference>
<comment type="similarity">
    <text evidence="5">Belongs to the ScpB family.</text>
</comment>
<sequence>MITLDPLSVLEGLLFVAGSEGLSDKQIATVLEMDEQDVYDLCMKLEEKQQREGRSFLIMRIASVWQLNTLATLTPYLRKLALVPAPAPLSQAALETLAIIAYRQPITRSDIEEIRGVKAEKAIATLVARGLIKEAGRAEGPGRPFLFETTSEFLDYFGLQNSNDLPPIGEFQKLVRSDE</sequence>
<dbReference type="GO" id="GO:0006260">
    <property type="term" value="P:DNA replication"/>
    <property type="evidence" value="ECO:0007669"/>
    <property type="project" value="UniProtKB-UniRule"/>
</dbReference>
<dbReference type="GO" id="GO:0051301">
    <property type="term" value="P:cell division"/>
    <property type="evidence" value="ECO:0007669"/>
    <property type="project" value="UniProtKB-KW"/>
</dbReference>
<comment type="caution">
    <text evidence="6">The sequence shown here is derived from an EMBL/GenBank/DDBJ whole genome shotgun (WGS) entry which is preliminary data.</text>
</comment>
<keyword evidence="1 5" id="KW-0963">Cytoplasm</keyword>
<dbReference type="RefSeq" id="WP_241715323.1">
    <property type="nucleotide sequence ID" value="NZ_JALBUF010000008.1"/>
</dbReference>
<dbReference type="SUPFAM" id="SSF46785">
    <property type="entry name" value="Winged helix' DNA-binding domain"/>
    <property type="match status" value="2"/>
</dbReference>
<evidence type="ECO:0000256" key="5">
    <source>
        <dbReference type="HAMAP-Rule" id="MF_01804"/>
    </source>
</evidence>
<dbReference type="Pfam" id="PF04079">
    <property type="entry name" value="SMC_ScpB"/>
    <property type="match status" value="1"/>
</dbReference>
<dbReference type="PANTHER" id="PTHR34298">
    <property type="entry name" value="SEGREGATION AND CONDENSATION PROTEIN B"/>
    <property type="match status" value="1"/>
</dbReference>
<evidence type="ECO:0000256" key="2">
    <source>
        <dbReference type="ARBA" id="ARBA00022618"/>
    </source>
</evidence>
<dbReference type="PIRSF" id="PIRSF019345">
    <property type="entry name" value="ScpB"/>
    <property type="match status" value="1"/>
</dbReference>
<protein>
    <recommendedName>
        <fullName evidence="5">Segregation and condensation protein B</fullName>
    </recommendedName>
</protein>
<keyword evidence="3 5" id="KW-0159">Chromosome partition</keyword>
<proteinExistence type="inferred from homology"/>
<evidence type="ECO:0000256" key="1">
    <source>
        <dbReference type="ARBA" id="ARBA00022490"/>
    </source>
</evidence>
<reference evidence="6" key="1">
    <citation type="submission" date="2022-03" db="EMBL/GenBank/DDBJ databases">
        <title>Draft Genome Sequence of Firmicute Strain S0AB, a Heterotrophic Iron/Sulfur-Oxidizing Extreme Acidophile.</title>
        <authorList>
            <person name="Vergara E."/>
            <person name="Pakostova E."/>
            <person name="Johnson D.B."/>
            <person name="Holmes D.S."/>
        </authorList>
    </citation>
    <scope>NUCLEOTIDE SEQUENCE</scope>
    <source>
        <strain evidence="6">S0AB</strain>
    </source>
</reference>
<dbReference type="HAMAP" id="MF_01804">
    <property type="entry name" value="ScpB"/>
    <property type="match status" value="1"/>
</dbReference>
<dbReference type="AlphaFoldDB" id="A0A9X1VB74"/>
<evidence type="ECO:0000256" key="3">
    <source>
        <dbReference type="ARBA" id="ARBA00022829"/>
    </source>
</evidence>
<dbReference type="NCBIfam" id="TIGR00281">
    <property type="entry name" value="SMC-Scp complex subunit ScpB"/>
    <property type="match status" value="1"/>
</dbReference>
<dbReference type="PANTHER" id="PTHR34298:SF2">
    <property type="entry name" value="SEGREGATION AND CONDENSATION PROTEIN B"/>
    <property type="match status" value="1"/>
</dbReference>
<dbReference type="InterPro" id="IPR005234">
    <property type="entry name" value="ScpB_csome_segregation"/>
</dbReference>
<keyword evidence="2 5" id="KW-0132">Cell division</keyword>